<sequence length="2534" mass="272005">VLKSGGWKNLKFNSKRSLCNRSFFKSRHRQRGGDGLKLIGLLEVLSQKKMYRKYHARPNFRQMKLENVSVALEFLEREHIKLVSIDSKAIVDGNLKLILGLIWTLILHYSISMPMWEDEDDEDARKLTPKQRLLGWIQNKVPQLPINNFHRDWRDGKALGALVDNCAPGLCPDWETWDPSQPVENAREAMQQADDWLGVPQVIAPEEIVDPNVDEHSVMTYLSQFPKAKLKPGAPLRSKTLHPKRAKAYGPGIEPRGNVVLRPAEFVVETVEAGLGEVLVYVEDPEGHTEEARVIPKNDRNRSYSVVYVPKVEGLHKVKVLFAGQDIDRSPFLVNVSKALGDPNKVQARGPGLEPVGNVANKLTYFDIYTAGAGAGDVGVIIVDSQGRRDTVEIILESKGDSVFRCTYGPILEGPHTIYVTFAGQQIPRSPFTVHISEASNPNACRAIGRGLQPKGVRVKEVADFKVYTKGAGSGELRVQVKGPSGDEPVKVQELGDGVYECDYYPIFTGKYIITITWGGHAIPRSPFEVVISEDAGPQKVRAWGPGLETGMVGKSADFVVEAIGTEVGTLGFSIEGPSQAKIECDDKGDGSCDVLYWPTEPGDYAVHVICDDEDIKDSPFMAHILPAANDVFPEKVKCYGPGLEPTGCIVNKPAEFTIDARGAGRGHLQIYAQDSEGFPIDIQITDNGDSTYFCIYIPTKPIKHTIVITWGEVNVPNSPFRVAIGEGSHPENVKVHGPGVEKTGLKANEPTYFTVDCSEAGQGDVSIGIKCAPGVVGPAEADIDFDIIKNDNDTFTVKYTPPGAGRYTIMVLFADQEIPISPFCIKVDPSHDANKVKAEGPGLSKTGVEVGKPTHFTIYTKGAGKATPEVHFTTAGKGEAVSDFEIIDNHDYSFTVRYTALQQGNMSISVCHGGDPIPKSPFTITVAPPLDLNKVKVQGLNNKVDVGKDEEFTINTRGAGGQGKVDVKITSPSRRPIPCKVESGPSSEVHTVKYIPPEEGPYKVDISYDGNPVPGSPFTVEGEMPPDPSKVRAYGPGLKGGIVGKPAPFAIDTKGAGTGGLGLTVEGPCEAKIECQDNGDGSCSVSYLPTEPGEYSINILFADAHIPGSPFKAMVQSVFDPSKVTASGPGLERGKVNEAASFTVDCSKAGEAELTIEIISDSGVQAEVHVQNNSDGTYSITYIPPFHGMYTITIKYGGHAVPKFPARVQVDPALDTSGIKVYGPGVEPRGVLREVTTHFVVDTRVHSKMGGNHIKVRIVNPTGANTDSYITDNGDGTYRVEYTAYEDGKISNRIRCTEAPLKSANQIRACQNEKVLSSIIFIGERVLLFCLCAGVHLIEVLYDDVPVPKSSPFRVPVRELVDPSKVKCSGPGLGSGVRAHVPQTFTVDCSKAGLAPLEVLLYGPTGLTEQVNITDNGDGTHTVTYTPAKDGPYTVCVKYADQEVPRSPFKIKVLPAHDASKVRASGPGLNASGVPASLPVEFTIDARDAGEGLLTVQILDPEGKPKKANIRDNRDGTYTVSYVPDMTGRYTITIKYGGDEIPYSPYRIHALPSGDASKCHVTVSIGGHGLGSGLGPTIQIGEETVITVDAKAAGKGKVTCKVSTPDGAELDVDVVENADGTFDIYYTAPEPGKYVITIRFGGEHIPNSPFHVVVSTYFLKEAYNAHHATEEPVTAVDAMEPMLRPFNLVIPFTVQKGEITGEVRMPSGKTARPHITDNKDGTVTVKYAPTEKGLHEMDIKYDGNHIPGSPLQFYVDAINSGHVNAYGPGLSHGMVNKPATFTIVTKDSHCISLTFCKDNKDGTCTVSYLPTAPGDYNIIVKFDDKHIAGSPFTAKITSDDSMRTSELNVGTATDVSLKITETDLSSLTASIRAPSGNEEPCLLKRLPNRHIGISFTPKEVGEHVVSVKKNGKHVTNSPFKIMVGQSEIGDASKVKVFGKGLIEGHTFEVAEFIVDTRSAGYGGLGLSIEGPSKVDINCSDVEDGTCKVTYCPTEPGTYIINIKFADQHVPGSPFTVKVLGEGRMKESITRKRQAPSIATVGSTCDLNLKIPGESGTQEMTAQVTSPSGNTEDAEIIEGEDSTYSVRFVPQEMGPHTVNVKYRGQHVPGSPFQFTVGPLGEGGAHKVRAGGTGLDRGVAGVPAEFSIWTREAGAGGLSIAVEGPSKAEISFEDRKDGSCGVAYVVQEPGDYEVSIKFNDEHIPDSPFIVPIASVSDDGRLLTVSSLQEMGLKVNQEASFAVQLNGARGAIDAKVHTPSGAVEECYITELDNDKHAIRFIPRENGVHSIDVRFNGSHIPGSPFKIRVGEPGQAGDPGMVTAFGPGLEGGTTGVPSDFIVNTCNAGSGALSVTIDGPSKVKMDCQECPEGYKVTYTPMAPGSYLISIKYGGPQHIVGSPFKAKVSGARLSGGHSLHETSSVLVETVMKSSSVAGSFSTLPKFSSDASKVISRGAGLSKAFIGQKNTFTVDCSKAGTNMLMVGVHGPKTPCEEVYVKHMGNRMYNVTYTVKEKGDYILIVKWGEEMVPGSPFHVTVP</sequence>
<dbReference type="GO" id="GO:0007399">
    <property type="term" value="P:nervous system development"/>
    <property type="evidence" value="ECO:0007669"/>
    <property type="project" value="UniProtKB-ARBA"/>
</dbReference>
<comment type="subcellular location">
    <subcellularLocation>
        <location evidence="1">Cytoplasm</location>
        <location evidence="1">Cytoskeleton</location>
    </subcellularLocation>
</comment>
<dbReference type="SMART" id="SM00033">
    <property type="entry name" value="CH"/>
    <property type="match status" value="2"/>
</dbReference>
<dbReference type="FunFam" id="2.60.40.10:FF:000157">
    <property type="entry name" value="filamin-C isoform X1"/>
    <property type="match status" value="1"/>
</dbReference>
<feature type="repeat" description="Filamin" evidence="9">
    <location>
        <begin position="726"/>
        <end position="828"/>
    </location>
</feature>
<dbReference type="InterPro" id="IPR044801">
    <property type="entry name" value="Filamin"/>
</dbReference>
<feature type="repeat" description="Filamin" evidence="9">
    <location>
        <begin position="1359"/>
        <end position="1454"/>
    </location>
</feature>
<feature type="repeat" description="Filamin" evidence="9">
    <location>
        <begin position="1117"/>
        <end position="1211"/>
    </location>
</feature>
<keyword evidence="4" id="KW-0597">Phosphoprotein</keyword>
<evidence type="ECO:0000259" key="10">
    <source>
        <dbReference type="PROSITE" id="PS50021"/>
    </source>
</evidence>
<dbReference type="InterPro" id="IPR017868">
    <property type="entry name" value="Filamin/ABP280_repeat-like"/>
</dbReference>
<dbReference type="SUPFAM" id="SSF81296">
    <property type="entry name" value="E set domains"/>
    <property type="match status" value="23"/>
</dbReference>
<evidence type="ECO:0000313" key="11">
    <source>
        <dbReference type="Ensembl" id="ENSCCRP00020071816.1"/>
    </source>
</evidence>
<keyword evidence="6" id="KW-0832">Ubl conjugation</keyword>
<dbReference type="InterPro" id="IPR001589">
    <property type="entry name" value="Actinin_actin-bd_CS"/>
</dbReference>
<accession>A0A8C2HYN3</accession>
<proteinExistence type="inferred from homology"/>
<feature type="repeat" description="Filamin" evidence="9">
    <location>
        <begin position="437"/>
        <end position="532"/>
    </location>
</feature>
<organism evidence="11 12">
    <name type="scientific">Cyprinus carpio</name>
    <name type="common">Common carp</name>
    <dbReference type="NCBI Taxonomy" id="7962"/>
    <lineage>
        <taxon>Eukaryota</taxon>
        <taxon>Metazoa</taxon>
        <taxon>Chordata</taxon>
        <taxon>Craniata</taxon>
        <taxon>Vertebrata</taxon>
        <taxon>Euteleostomi</taxon>
        <taxon>Actinopterygii</taxon>
        <taxon>Neopterygii</taxon>
        <taxon>Teleostei</taxon>
        <taxon>Ostariophysi</taxon>
        <taxon>Cypriniformes</taxon>
        <taxon>Cyprinidae</taxon>
        <taxon>Cyprininae</taxon>
        <taxon>Cyprinus</taxon>
    </lineage>
</organism>
<dbReference type="FunFam" id="2.60.40.10:FF:000105">
    <property type="entry name" value="filamin-C isoform X1"/>
    <property type="match status" value="1"/>
</dbReference>
<dbReference type="PROSITE" id="PS50194">
    <property type="entry name" value="FILAMIN_REPEAT"/>
    <property type="match status" value="22"/>
</dbReference>
<dbReference type="FunFam" id="2.60.40.10:FF:000118">
    <property type="entry name" value="filamin-C isoform X2"/>
    <property type="match status" value="1"/>
</dbReference>
<dbReference type="FunFam" id="2.60.40.10:FF:000092">
    <property type="entry name" value="Filamin-B isoform B"/>
    <property type="match status" value="1"/>
</dbReference>
<dbReference type="FunFam" id="2.60.40.10:FF:000001">
    <property type="entry name" value="Filamin-C isoform b"/>
    <property type="match status" value="5"/>
</dbReference>
<feature type="repeat" description="Filamin" evidence="9">
    <location>
        <begin position="1927"/>
        <end position="2019"/>
    </location>
</feature>
<feature type="repeat" description="Filamin" evidence="9">
    <location>
        <begin position="1756"/>
        <end position="1924"/>
    </location>
</feature>
<keyword evidence="5" id="KW-0677">Repeat</keyword>
<dbReference type="Gene3D" id="1.10.418.10">
    <property type="entry name" value="Calponin-like domain"/>
    <property type="match status" value="2"/>
</dbReference>
<dbReference type="FunFam" id="2.60.40.10:FF:000122">
    <property type="entry name" value="filamin-C isoform X2"/>
    <property type="match status" value="1"/>
</dbReference>
<dbReference type="FunFam" id="2.60.40.10:FF:000096">
    <property type="entry name" value="filamin-C isoform X2"/>
    <property type="match status" value="1"/>
</dbReference>
<evidence type="ECO:0000256" key="8">
    <source>
        <dbReference type="ARBA" id="ARBA00023212"/>
    </source>
</evidence>
<feature type="repeat" description="Filamin" evidence="9">
    <location>
        <begin position="2119"/>
        <end position="2211"/>
    </location>
</feature>
<dbReference type="FunFam" id="2.60.40.10:FF:000138">
    <property type="entry name" value="filamin-B isoform X1"/>
    <property type="match status" value="1"/>
</dbReference>
<evidence type="ECO:0000256" key="9">
    <source>
        <dbReference type="PROSITE-ProRule" id="PRU00087"/>
    </source>
</evidence>
<dbReference type="FunFam" id="1.10.418.10:FF:000008">
    <property type="entry name" value="Filamin-B isoform C"/>
    <property type="match status" value="1"/>
</dbReference>
<dbReference type="InterPro" id="IPR013783">
    <property type="entry name" value="Ig-like_fold"/>
</dbReference>
<feature type="repeat" description="Filamin" evidence="9">
    <location>
        <begin position="829"/>
        <end position="927"/>
    </location>
</feature>
<evidence type="ECO:0000313" key="12">
    <source>
        <dbReference type="Proteomes" id="UP000694701"/>
    </source>
</evidence>
<keyword evidence="8" id="KW-0206">Cytoskeleton</keyword>
<dbReference type="Gene3D" id="2.60.40.10">
    <property type="entry name" value="Immunoglobulins"/>
    <property type="match status" value="23"/>
</dbReference>
<feature type="repeat" description="Filamin" evidence="9">
    <location>
        <begin position="1212"/>
        <end position="1305"/>
    </location>
</feature>
<evidence type="ECO:0000256" key="5">
    <source>
        <dbReference type="ARBA" id="ARBA00022737"/>
    </source>
</evidence>
<dbReference type="Pfam" id="PF00307">
    <property type="entry name" value="CH"/>
    <property type="match status" value="2"/>
</dbReference>
<feature type="repeat" description="Filamin" evidence="9">
    <location>
        <begin position="629"/>
        <end position="725"/>
    </location>
</feature>
<dbReference type="FunFam" id="2.60.40.10:FF:000007">
    <property type="entry name" value="Filamin-B isoform C"/>
    <property type="match status" value="2"/>
</dbReference>
<feature type="domain" description="Calponin-homology (CH)" evidence="10">
    <location>
        <begin position="1"/>
        <end position="110"/>
    </location>
</feature>
<keyword evidence="7" id="KW-0009">Actin-binding</keyword>
<feature type="repeat" description="Filamin" evidence="9">
    <location>
        <begin position="1564"/>
        <end position="1655"/>
    </location>
</feature>
<keyword evidence="3" id="KW-0963">Cytoplasm</keyword>
<dbReference type="Proteomes" id="UP000694701">
    <property type="component" value="Unplaced"/>
</dbReference>
<dbReference type="GO" id="GO:0051015">
    <property type="term" value="F:actin filament binding"/>
    <property type="evidence" value="ECO:0007669"/>
    <property type="project" value="InterPro"/>
</dbReference>
<evidence type="ECO:0000256" key="6">
    <source>
        <dbReference type="ARBA" id="ARBA00022843"/>
    </source>
</evidence>
<dbReference type="InterPro" id="IPR001715">
    <property type="entry name" value="CH_dom"/>
</dbReference>
<evidence type="ECO:0000256" key="3">
    <source>
        <dbReference type="ARBA" id="ARBA00022490"/>
    </source>
</evidence>
<feature type="repeat" description="Filamin" evidence="9">
    <location>
        <begin position="1687"/>
        <end position="1756"/>
    </location>
</feature>
<reference evidence="11" key="1">
    <citation type="submission" date="2025-08" db="UniProtKB">
        <authorList>
            <consortium name="Ensembl"/>
        </authorList>
    </citation>
    <scope>IDENTIFICATION</scope>
</reference>
<feature type="repeat" description="Filamin" evidence="9">
    <location>
        <begin position="2212"/>
        <end position="2306"/>
    </location>
</feature>
<dbReference type="FunFam" id="2.60.40.10:FF:000126">
    <property type="entry name" value="filamin-C isoform X1"/>
    <property type="match status" value="1"/>
</dbReference>
<dbReference type="SMART" id="SM00557">
    <property type="entry name" value="IG_FLMN"/>
    <property type="match status" value="23"/>
</dbReference>
<dbReference type="PROSITE" id="PS00020">
    <property type="entry name" value="ACTININ_2"/>
    <property type="match status" value="1"/>
</dbReference>
<feature type="repeat" description="Filamin" evidence="9">
    <location>
        <begin position="928"/>
        <end position="1023"/>
    </location>
</feature>
<feature type="repeat" description="Filamin" evidence="9">
    <location>
        <begin position="338"/>
        <end position="436"/>
    </location>
</feature>
<dbReference type="GO" id="GO:0005856">
    <property type="term" value="C:cytoskeleton"/>
    <property type="evidence" value="ECO:0007669"/>
    <property type="project" value="UniProtKB-SubCell"/>
</dbReference>
<dbReference type="InterPro" id="IPR014756">
    <property type="entry name" value="Ig_E-set"/>
</dbReference>
<dbReference type="Ensembl" id="ENSCCRT00020078868.1">
    <property type="protein sequence ID" value="ENSCCRP00020071816.1"/>
    <property type="gene ID" value="ENSCCRG00020029721.1"/>
</dbReference>
<evidence type="ECO:0000256" key="4">
    <source>
        <dbReference type="ARBA" id="ARBA00022553"/>
    </source>
</evidence>
<dbReference type="FunFam" id="2.60.40.10:FF:000125">
    <property type="entry name" value="filamin-B isoform X1"/>
    <property type="match status" value="1"/>
</dbReference>
<dbReference type="InterPro" id="IPR036872">
    <property type="entry name" value="CH_dom_sf"/>
</dbReference>
<dbReference type="PANTHER" id="PTHR38537:SF12">
    <property type="entry name" value="FILAMIN-C"/>
    <property type="match status" value="1"/>
</dbReference>
<dbReference type="GO" id="GO:0030036">
    <property type="term" value="P:actin cytoskeleton organization"/>
    <property type="evidence" value="ECO:0007669"/>
    <property type="project" value="InterPro"/>
</dbReference>
<dbReference type="SUPFAM" id="SSF47576">
    <property type="entry name" value="Calponin-homology domain, CH-domain"/>
    <property type="match status" value="1"/>
</dbReference>
<comment type="similarity">
    <text evidence="2">Belongs to the filamin family.</text>
</comment>
<dbReference type="PANTHER" id="PTHR38537">
    <property type="entry name" value="JITTERBUG, ISOFORM N"/>
    <property type="match status" value="1"/>
</dbReference>
<feature type="repeat" description="Filamin" evidence="9">
    <location>
        <begin position="238"/>
        <end position="336"/>
    </location>
</feature>
<protein>
    <submittedName>
        <fullName evidence="11">Filamin C, gamma b (actin binding protein 280)</fullName>
    </submittedName>
</protein>
<dbReference type="FunFam" id="2.60.40.10:FF:000154">
    <property type="entry name" value="filamin-B isoform X1"/>
    <property type="match status" value="1"/>
</dbReference>
<evidence type="ECO:0000256" key="2">
    <source>
        <dbReference type="ARBA" id="ARBA00009238"/>
    </source>
</evidence>
<feature type="repeat" description="Filamin" evidence="9">
    <location>
        <begin position="1455"/>
        <end position="1551"/>
    </location>
</feature>
<dbReference type="Pfam" id="PF00630">
    <property type="entry name" value="Filamin"/>
    <property type="match status" value="23"/>
</dbReference>
<evidence type="ECO:0000256" key="7">
    <source>
        <dbReference type="ARBA" id="ARBA00023203"/>
    </source>
</evidence>
<evidence type="ECO:0000256" key="1">
    <source>
        <dbReference type="ARBA" id="ARBA00004245"/>
    </source>
</evidence>
<feature type="repeat" description="Filamin" evidence="9">
    <location>
        <begin position="1024"/>
        <end position="1116"/>
    </location>
</feature>
<feature type="repeat" description="Filamin" evidence="9">
    <location>
        <begin position="533"/>
        <end position="625"/>
    </location>
</feature>
<dbReference type="FunFam" id="2.60.40.10:FF:000168">
    <property type="entry name" value="filamin-C isoform X2"/>
    <property type="match status" value="1"/>
</dbReference>
<dbReference type="FunFam" id="2.60.40.10:FF:000079">
    <property type="entry name" value="Filamin-B isoform C"/>
    <property type="match status" value="1"/>
</dbReference>
<dbReference type="FunFam" id="2.60.40.10:FF:000102">
    <property type="entry name" value="filamin-B isoform X2"/>
    <property type="match status" value="1"/>
</dbReference>
<feature type="domain" description="Calponin-homology (CH)" evidence="10">
    <location>
        <begin position="127"/>
        <end position="230"/>
    </location>
</feature>
<feature type="repeat" description="Filamin" evidence="9">
    <location>
        <begin position="2017"/>
        <end position="2116"/>
    </location>
</feature>
<name>A0A8C2HYN3_CYPCA</name>
<feature type="repeat" description="Filamin" evidence="9">
    <location>
        <begin position="2439"/>
        <end position="2533"/>
    </location>
</feature>
<dbReference type="PROSITE" id="PS50021">
    <property type="entry name" value="CH"/>
    <property type="match status" value="2"/>
</dbReference>
<dbReference type="InterPro" id="IPR001298">
    <property type="entry name" value="Filamin/ABP280_rpt"/>
</dbReference>
<dbReference type="FunFam" id="2.60.40.10:FF:000042">
    <property type="entry name" value="Filamin-B isoform B"/>
    <property type="match status" value="1"/>
</dbReference>
<feature type="repeat" description="Filamin" evidence="9">
    <location>
        <begin position="2310"/>
        <end position="2402"/>
    </location>
</feature>